<evidence type="ECO:0000313" key="2">
    <source>
        <dbReference type="EMBL" id="GGO59042.1"/>
    </source>
</evidence>
<accession>A0ABQ2MVV6</accession>
<evidence type="ECO:0008006" key="4">
    <source>
        <dbReference type="Google" id="ProtNLM"/>
    </source>
</evidence>
<protein>
    <recommendedName>
        <fullName evidence="4">DUF1376 domain-containing protein</fullName>
    </recommendedName>
</protein>
<comment type="caution">
    <text evidence="2">The sequence shown here is derived from an EMBL/GenBank/DDBJ whole genome shotgun (WGS) entry which is preliminary data.</text>
</comment>
<sequence length="257" mass="28564">MTWFRIDDGFHGHPKVVELSLEAVGLWALSGSWCAQYLTDGFISARTVRRFGGSSEATSELVSSGLWIETDDGWQFKDWSDYQPMKEEVEAERSAARERMKRVRAAKKGVTSPDVRPNDQGTIGGGSLEVRVAPPDQLPPTSSPSSPKKGGAAKRGTRIPEPFIVTAEMRAWAAEHTALVDVDRSTMKFVNYWRAKTGQAATKLDWPRTWQNWLLSDQEKAEARPKRMTPTERAQQTAAAGRRVGGMQITTLALEET</sequence>
<dbReference type="RefSeq" id="WP_188699384.1">
    <property type="nucleotide sequence ID" value="NZ_BMMQ01000001.1"/>
</dbReference>
<evidence type="ECO:0000313" key="3">
    <source>
        <dbReference type="Proteomes" id="UP000638043"/>
    </source>
</evidence>
<evidence type="ECO:0000256" key="1">
    <source>
        <dbReference type="SAM" id="MobiDB-lite"/>
    </source>
</evidence>
<dbReference type="EMBL" id="BMMQ01000001">
    <property type="protein sequence ID" value="GGO59042.1"/>
    <property type="molecule type" value="Genomic_DNA"/>
</dbReference>
<reference evidence="3" key="1">
    <citation type="journal article" date="2019" name="Int. J. Syst. Evol. Microbiol.">
        <title>The Global Catalogue of Microorganisms (GCM) 10K type strain sequencing project: providing services to taxonomists for standard genome sequencing and annotation.</title>
        <authorList>
            <consortium name="The Broad Institute Genomics Platform"/>
            <consortium name="The Broad Institute Genome Sequencing Center for Infectious Disease"/>
            <person name="Wu L."/>
            <person name="Ma J."/>
        </authorList>
    </citation>
    <scope>NUCLEOTIDE SEQUENCE [LARGE SCALE GENOMIC DNA]</scope>
    <source>
        <strain evidence="3">CGMCC 4.7181</strain>
    </source>
</reference>
<proteinExistence type="predicted"/>
<dbReference type="Proteomes" id="UP000638043">
    <property type="component" value="Unassembled WGS sequence"/>
</dbReference>
<keyword evidence="3" id="KW-1185">Reference proteome</keyword>
<feature type="region of interest" description="Disordered" evidence="1">
    <location>
        <begin position="90"/>
        <end position="160"/>
    </location>
</feature>
<feature type="region of interest" description="Disordered" evidence="1">
    <location>
        <begin position="222"/>
        <end position="241"/>
    </location>
</feature>
<name>A0ABQ2MVV6_9MICO</name>
<organism evidence="2 3">
    <name type="scientific">Microbacterium nanhaiense</name>
    <dbReference type="NCBI Taxonomy" id="1301026"/>
    <lineage>
        <taxon>Bacteria</taxon>
        <taxon>Bacillati</taxon>
        <taxon>Actinomycetota</taxon>
        <taxon>Actinomycetes</taxon>
        <taxon>Micrococcales</taxon>
        <taxon>Microbacteriaceae</taxon>
        <taxon>Microbacterium</taxon>
    </lineage>
</organism>
<gene>
    <name evidence="2" type="ORF">GCM10010910_01040</name>
</gene>